<dbReference type="SMART" id="SM00066">
    <property type="entry name" value="GAL4"/>
    <property type="match status" value="1"/>
</dbReference>
<keyword evidence="1" id="KW-0479">Metal-binding</keyword>
<evidence type="ECO:0000256" key="5">
    <source>
        <dbReference type="ARBA" id="ARBA00023242"/>
    </source>
</evidence>
<dbReference type="InterPro" id="IPR050797">
    <property type="entry name" value="Carb_Metab_Trans_Reg"/>
</dbReference>
<evidence type="ECO:0000313" key="7">
    <source>
        <dbReference type="EMBL" id="OJJ03067.1"/>
    </source>
</evidence>
<evidence type="ECO:0000313" key="8">
    <source>
        <dbReference type="Proteomes" id="UP000184073"/>
    </source>
</evidence>
<evidence type="ECO:0000259" key="6">
    <source>
        <dbReference type="PROSITE" id="PS50048"/>
    </source>
</evidence>
<dbReference type="OrthoDB" id="3034343at2759"/>
<dbReference type="InterPro" id="IPR036864">
    <property type="entry name" value="Zn2-C6_fun-type_DNA-bd_sf"/>
</dbReference>
<dbReference type="SUPFAM" id="SSF57701">
    <property type="entry name" value="Zn2/Cys6 DNA-binding domain"/>
    <property type="match status" value="1"/>
</dbReference>
<keyword evidence="2" id="KW-0805">Transcription regulation</keyword>
<evidence type="ECO:0000256" key="2">
    <source>
        <dbReference type="ARBA" id="ARBA00023015"/>
    </source>
</evidence>
<dbReference type="AlphaFoldDB" id="A0A1L9PNF4"/>
<dbReference type="Pfam" id="PF04082">
    <property type="entry name" value="Fungal_trans"/>
    <property type="match status" value="1"/>
</dbReference>
<keyword evidence="5" id="KW-0539">Nucleus</keyword>
<dbReference type="PANTHER" id="PTHR31668">
    <property type="entry name" value="GLUCOSE TRANSPORT TRANSCRIPTION REGULATOR RGT1-RELATED-RELATED"/>
    <property type="match status" value="1"/>
</dbReference>
<dbReference type="InterPro" id="IPR007219">
    <property type="entry name" value="XnlR_reg_dom"/>
</dbReference>
<keyword evidence="4" id="KW-0804">Transcription</keyword>
<evidence type="ECO:0000256" key="1">
    <source>
        <dbReference type="ARBA" id="ARBA00022723"/>
    </source>
</evidence>
<dbReference type="GeneID" id="63731683"/>
<dbReference type="GO" id="GO:0005634">
    <property type="term" value="C:nucleus"/>
    <property type="evidence" value="ECO:0007669"/>
    <property type="project" value="TreeGrafter"/>
</dbReference>
<keyword evidence="3" id="KW-0238">DNA-binding</keyword>
<name>A0A1L9PNF4_ASPVE</name>
<evidence type="ECO:0000256" key="4">
    <source>
        <dbReference type="ARBA" id="ARBA00023163"/>
    </source>
</evidence>
<dbReference type="GO" id="GO:0006351">
    <property type="term" value="P:DNA-templated transcription"/>
    <property type="evidence" value="ECO:0007669"/>
    <property type="project" value="InterPro"/>
</dbReference>
<dbReference type="CDD" id="cd12148">
    <property type="entry name" value="fungal_TF_MHR"/>
    <property type="match status" value="1"/>
</dbReference>
<keyword evidence="8" id="KW-1185">Reference proteome</keyword>
<reference evidence="8" key="1">
    <citation type="journal article" date="2017" name="Genome Biol.">
        <title>Comparative genomics reveals high biological diversity and specific adaptations in the industrially and medically important fungal genus Aspergillus.</title>
        <authorList>
            <person name="de Vries R.P."/>
            <person name="Riley R."/>
            <person name="Wiebenga A."/>
            <person name="Aguilar-Osorio G."/>
            <person name="Amillis S."/>
            <person name="Uchima C.A."/>
            <person name="Anderluh G."/>
            <person name="Asadollahi M."/>
            <person name="Askin M."/>
            <person name="Barry K."/>
            <person name="Battaglia E."/>
            <person name="Bayram O."/>
            <person name="Benocci T."/>
            <person name="Braus-Stromeyer S.A."/>
            <person name="Caldana C."/>
            <person name="Canovas D."/>
            <person name="Cerqueira G.C."/>
            <person name="Chen F."/>
            <person name="Chen W."/>
            <person name="Choi C."/>
            <person name="Clum A."/>
            <person name="Dos Santos R.A."/>
            <person name="Damasio A.R."/>
            <person name="Diallinas G."/>
            <person name="Emri T."/>
            <person name="Fekete E."/>
            <person name="Flipphi M."/>
            <person name="Freyberg S."/>
            <person name="Gallo A."/>
            <person name="Gournas C."/>
            <person name="Habgood R."/>
            <person name="Hainaut M."/>
            <person name="Harispe M.L."/>
            <person name="Henrissat B."/>
            <person name="Hilden K.S."/>
            <person name="Hope R."/>
            <person name="Hossain A."/>
            <person name="Karabika E."/>
            <person name="Karaffa L."/>
            <person name="Karanyi Z."/>
            <person name="Krasevec N."/>
            <person name="Kuo A."/>
            <person name="Kusch H."/>
            <person name="LaButti K."/>
            <person name="Lagendijk E.L."/>
            <person name="Lapidus A."/>
            <person name="Levasseur A."/>
            <person name="Lindquist E."/>
            <person name="Lipzen A."/>
            <person name="Logrieco A.F."/>
            <person name="MacCabe A."/>
            <person name="Maekelae M.R."/>
            <person name="Malavazi I."/>
            <person name="Melin P."/>
            <person name="Meyer V."/>
            <person name="Mielnichuk N."/>
            <person name="Miskei M."/>
            <person name="Molnar A.P."/>
            <person name="Mule G."/>
            <person name="Ngan C.Y."/>
            <person name="Orejas M."/>
            <person name="Orosz E."/>
            <person name="Ouedraogo J.P."/>
            <person name="Overkamp K.M."/>
            <person name="Park H.-S."/>
            <person name="Perrone G."/>
            <person name="Piumi F."/>
            <person name="Punt P.J."/>
            <person name="Ram A.F."/>
            <person name="Ramon A."/>
            <person name="Rauscher S."/>
            <person name="Record E."/>
            <person name="Riano-Pachon D.M."/>
            <person name="Robert V."/>
            <person name="Roehrig J."/>
            <person name="Ruller R."/>
            <person name="Salamov A."/>
            <person name="Salih N.S."/>
            <person name="Samson R.A."/>
            <person name="Sandor E."/>
            <person name="Sanguinetti M."/>
            <person name="Schuetze T."/>
            <person name="Sepcic K."/>
            <person name="Shelest E."/>
            <person name="Sherlock G."/>
            <person name="Sophianopoulou V."/>
            <person name="Squina F.M."/>
            <person name="Sun H."/>
            <person name="Susca A."/>
            <person name="Todd R.B."/>
            <person name="Tsang A."/>
            <person name="Unkles S.E."/>
            <person name="van de Wiele N."/>
            <person name="van Rossen-Uffink D."/>
            <person name="Oliveira J.V."/>
            <person name="Vesth T.C."/>
            <person name="Visser J."/>
            <person name="Yu J.-H."/>
            <person name="Zhou M."/>
            <person name="Andersen M.R."/>
            <person name="Archer D.B."/>
            <person name="Baker S.E."/>
            <person name="Benoit I."/>
            <person name="Brakhage A.A."/>
            <person name="Braus G.H."/>
            <person name="Fischer R."/>
            <person name="Frisvad J.C."/>
            <person name="Goldman G.H."/>
            <person name="Houbraken J."/>
            <person name="Oakley B."/>
            <person name="Pocsi I."/>
            <person name="Scazzocchio C."/>
            <person name="Seiboth B."/>
            <person name="vanKuyk P.A."/>
            <person name="Wortman J."/>
            <person name="Dyer P.S."/>
            <person name="Grigoriev I.V."/>
        </authorList>
    </citation>
    <scope>NUCLEOTIDE SEQUENCE [LARGE SCALE GENOMIC DNA]</scope>
    <source>
        <strain evidence="8">CBS 583.65</strain>
    </source>
</reference>
<dbReference type="SMART" id="SM00906">
    <property type="entry name" value="Fungal_trans"/>
    <property type="match status" value="1"/>
</dbReference>
<dbReference type="VEuPathDB" id="FungiDB:ASPVEDRAFT_72823"/>
<dbReference type="RefSeq" id="XP_040668829.1">
    <property type="nucleotide sequence ID" value="XM_040816172.1"/>
</dbReference>
<dbReference type="GO" id="GO:0003677">
    <property type="term" value="F:DNA binding"/>
    <property type="evidence" value="ECO:0007669"/>
    <property type="project" value="UniProtKB-KW"/>
</dbReference>
<dbReference type="CDD" id="cd00067">
    <property type="entry name" value="GAL4"/>
    <property type="match status" value="1"/>
</dbReference>
<dbReference type="EMBL" id="KV878130">
    <property type="protein sequence ID" value="OJJ03067.1"/>
    <property type="molecule type" value="Genomic_DNA"/>
</dbReference>
<feature type="domain" description="Zn(2)-C6 fungal-type" evidence="6">
    <location>
        <begin position="15"/>
        <end position="47"/>
    </location>
</feature>
<accession>A0A1L9PNF4</accession>
<evidence type="ECO:0000256" key="3">
    <source>
        <dbReference type="ARBA" id="ARBA00023125"/>
    </source>
</evidence>
<dbReference type="PANTHER" id="PTHR31668:SF10">
    <property type="entry name" value="ZN(II)2CYS6 TRANSCRIPTION FACTOR (EUROFUNG)"/>
    <property type="match status" value="1"/>
</dbReference>
<dbReference type="GO" id="GO:0008270">
    <property type="term" value="F:zinc ion binding"/>
    <property type="evidence" value="ECO:0007669"/>
    <property type="project" value="InterPro"/>
</dbReference>
<protein>
    <recommendedName>
        <fullName evidence="6">Zn(2)-C6 fungal-type domain-containing protein</fullName>
    </recommendedName>
</protein>
<dbReference type="Proteomes" id="UP000184073">
    <property type="component" value="Unassembled WGS sequence"/>
</dbReference>
<dbReference type="InterPro" id="IPR001138">
    <property type="entry name" value="Zn2Cys6_DnaBD"/>
</dbReference>
<dbReference type="GO" id="GO:0000981">
    <property type="term" value="F:DNA-binding transcription factor activity, RNA polymerase II-specific"/>
    <property type="evidence" value="ECO:0007669"/>
    <property type="project" value="InterPro"/>
</dbReference>
<dbReference type="GO" id="GO:0001080">
    <property type="term" value="P:nitrogen catabolite activation of transcription from RNA polymerase II promoter"/>
    <property type="evidence" value="ECO:0007669"/>
    <property type="project" value="TreeGrafter"/>
</dbReference>
<dbReference type="STRING" id="1036611.A0A1L9PNF4"/>
<dbReference type="PROSITE" id="PS00463">
    <property type="entry name" value="ZN2_CY6_FUNGAL_1"/>
    <property type="match status" value="1"/>
</dbReference>
<proteinExistence type="predicted"/>
<dbReference type="Pfam" id="PF00172">
    <property type="entry name" value="Zn_clus"/>
    <property type="match status" value="1"/>
</dbReference>
<sequence>MDSYERPYRSHSHPACLPCRRRKSRCHAGNATGKCLMCQAQGTDCIFPQLKPSTSRQAGRSERKAHVRSRRLPSILAYSIPPSSLVHPEEQGSANLPPSHMGGIVADATNDSSHVVSPAIVGDRDAIGAYLAPNPEENGRRLIRTSSAVNFSARPVRPVLFSTVPRRPIGRTVHSSRTAAKCEIIEKMIEPYGEELVNIFFSKINVAFPVLDAASFKSIYFTDQRKVSPAILANLYASALIYWVDSPTLRSSRCPDINFVWAQAYDVLSSELANSPGLSTVISVILNICSRPSTSILSNEGMMGLTVAFCNSFGLNRDPTGWDISPLERQIRVKLWWIVVLIDRWCSLAYGTPMLIHREQHDVPIPTVNDLSIGNPDPCQRAASAVFVSLVTLTEVLGHYLEYVYRVGKAQLGEQGQNSDSLELLLGQWEETLDVDVRRAVMRGTNMDAPGAANLRLSYLAVKLLLKRIQLDLDPGVRPESRLDSPRYLRAQRAAEDVVHFVQELNENHLRGFWLPANAFTLTSATSLLLRSALGSRGSAENIPLELARQMIATLRAHRQHFDWDLADNCLGNCSELVEKVGASAACLSPSLPSLDECMNIDASVLDDLFDDFSPLFGPIEHETSHPLEHQLGNAEE</sequence>
<dbReference type="PROSITE" id="PS50048">
    <property type="entry name" value="ZN2_CY6_FUNGAL_2"/>
    <property type="match status" value="1"/>
</dbReference>
<organism evidence="7 8">
    <name type="scientific">Aspergillus versicolor CBS 583.65</name>
    <dbReference type="NCBI Taxonomy" id="1036611"/>
    <lineage>
        <taxon>Eukaryota</taxon>
        <taxon>Fungi</taxon>
        <taxon>Dikarya</taxon>
        <taxon>Ascomycota</taxon>
        <taxon>Pezizomycotina</taxon>
        <taxon>Eurotiomycetes</taxon>
        <taxon>Eurotiomycetidae</taxon>
        <taxon>Eurotiales</taxon>
        <taxon>Aspergillaceae</taxon>
        <taxon>Aspergillus</taxon>
        <taxon>Aspergillus subgen. Nidulantes</taxon>
    </lineage>
</organism>
<dbReference type="Gene3D" id="4.10.240.10">
    <property type="entry name" value="Zn(2)-C6 fungal-type DNA-binding domain"/>
    <property type="match status" value="1"/>
</dbReference>
<gene>
    <name evidence="7" type="ORF">ASPVEDRAFT_72823</name>
</gene>